<feature type="transmembrane region" description="Helical" evidence="1">
    <location>
        <begin position="231"/>
        <end position="251"/>
    </location>
</feature>
<protein>
    <submittedName>
        <fullName evidence="2">ABC transporter permease</fullName>
    </submittedName>
</protein>
<feature type="transmembrane region" description="Helical" evidence="1">
    <location>
        <begin position="152"/>
        <end position="174"/>
    </location>
</feature>
<dbReference type="Pfam" id="PF12679">
    <property type="entry name" value="ABC2_membrane_2"/>
    <property type="match status" value="1"/>
</dbReference>
<feature type="transmembrane region" description="Helical" evidence="1">
    <location>
        <begin position="119"/>
        <end position="140"/>
    </location>
</feature>
<feature type="transmembrane region" description="Helical" evidence="1">
    <location>
        <begin position="76"/>
        <end position="98"/>
    </location>
</feature>
<name>A0ABV8K4E6_9BACL</name>
<dbReference type="EMBL" id="JBHSAM010000026">
    <property type="protein sequence ID" value="MFC4100898.1"/>
    <property type="molecule type" value="Genomic_DNA"/>
</dbReference>
<reference evidence="3" key="1">
    <citation type="journal article" date="2019" name="Int. J. Syst. Evol. Microbiol.">
        <title>The Global Catalogue of Microorganisms (GCM) 10K type strain sequencing project: providing services to taxonomists for standard genome sequencing and annotation.</title>
        <authorList>
            <consortium name="The Broad Institute Genomics Platform"/>
            <consortium name="The Broad Institute Genome Sequencing Center for Infectious Disease"/>
            <person name="Wu L."/>
            <person name="Ma J."/>
        </authorList>
    </citation>
    <scope>NUCLEOTIDE SEQUENCE [LARGE SCALE GENOMIC DNA]</scope>
    <source>
        <strain evidence="3">IBRC-M 10987</strain>
    </source>
</reference>
<accession>A0ABV8K4E6</accession>
<comment type="caution">
    <text evidence="2">The sequence shown here is derived from an EMBL/GenBank/DDBJ whole genome shotgun (WGS) entry which is preliminary data.</text>
</comment>
<dbReference type="PANTHER" id="PTHR43471">
    <property type="entry name" value="ABC TRANSPORTER PERMEASE"/>
    <property type="match status" value="1"/>
</dbReference>
<sequence>MTVWWVLYRKEWRELLRSYRLLWVPAVFLLLGGSQPVAMYYMPEIIERSGGMPAGAVIEIPIPQAYEVLGQTLQQFGLLGLLVLALAGMGIVSGERTAGTAVMTLVKPVSPAAYVTSKWAALLTLTVVAVAGGYGAALYYTSALFGPVSWKAALLALSLFAIWACVTLTLTLALSACLGSGAAAAFVSMAVAMAAVLLAGAFPDVLAWTPGAIPGLASRLIAGEVWSANDWAPLVAAFLLMLSSLAAAVRFGRLT</sequence>
<evidence type="ECO:0000313" key="3">
    <source>
        <dbReference type="Proteomes" id="UP001595715"/>
    </source>
</evidence>
<proteinExistence type="predicted"/>
<organism evidence="2 3">
    <name type="scientific">Paenibacillus xanthanilyticus</name>
    <dbReference type="NCBI Taxonomy" id="1783531"/>
    <lineage>
        <taxon>Bacteria</taxon>
        <taxon>Bacillati</taxon>
        <taxon>Bacillota</taxon>
        <taxon>Bacilli</taxon>
        <taxon>Bacillales</taxon>
        <taxon>Paenibacillaceae</taxon>
        <taxon>Paenibacillus</taxon>
    </lineage>
</organism>
<keyword evidence="1" id="KW-0472">Membrane</keyword>
<dbReference type="Proteomes" id="UP001595715">
    <property type="component" value="Unassembled WGS sequence"/>
</dbReference>
<dbReference type="RefSeq" id="WP_377719543.1">
    <property type="nucleotide sequence ID" value="NZ_JBHSAM010000026.1"/>
</dbReference>
<keyword evidence="1" id="KW-1133">Transmembrane helix</keyword>
<feature type="transmembrane region" description="Helical" evidence="1">
    <location>
        <begin position="21"/>
        <end position="42"/>
    </location>
</feature>
<feature type="transmembrane region" description="Helical" evidence="1">
    <location>
        <begin position="181"/>
        <end position="202"/>
    </location>
</feature>
<gene>
    <name evidence="2" type="ORF">ACFOZ8_14730</name>
</gene>
<keyword evidence="3" id="KW-1185">Reference proteome</keyword>
<evidence type="ECO:0000256" key="1">
    <source>
        <dbReference type="SAM" id="Phobius"/>
    </source>
</evidence>
<evidence type="ECO:0000313" key="2">
    <source>
        <dbReference type="EMBL" id="MFC4100898.1"/>
    </source>
</evidence>
<keyword evidence="1" id="KW-0812">Transmembrane</keyword>